<feature type="signal peptide" evidence="2">
    <location>
        <begin position="1"/>
        <end position="17"/>
    </location>
</feature>
<sequence length="68" mass="7217">MKPTITAVLAVLLPLMAGCNNEPQDRTSETTEPNPEVQTDRNPDTGTGGPVPETPKDGDEQQMPSPSN</sequence>
<dbReference type="AlphaFoldDB" id="A0A135I133"/>
<organism evidence="3 4">
    <name type="scientific">Paramesorhizobium deserti</name>
    <dbReference type="NCBI Taxonomy" id="1494590"/>
    <lineage>
        <taxon>Bacteria</taxon>
        <taxon>Pseudomonadati</taxon>
        <taxon>Pseudomonadota</taxon>
        <taxon>Alphaproteobacteria</taxon>
        <taxon>Hyphomicrobiales</taxon>
        <taxon>Phyllobacteriaceae</taxon>
        <taxon>Paramesorhizobium</taxon>
    </lineage>
</organism>
<name>A0A135I133_9HYPH</name>
<proteinExistence type="predicted"/>
<dbReference type="STRING" id="1494590.ATN84_05305"/>
<evidence type="ECO:0000256" key="1">
    <source>
        <dbReference type="SAM" id="MobiDB-lite"/>
    </source>
</evidence>
<evidence type="ECO:0000313" key="4">
    <source>
        <dbReference type="Proteomes" id="UP000070107"/>
    </source>
</evidence>
<accession>A0A135I133</accession>
<keyword evidence="2" id="KW-0732">Signal</keyword>
<evidence type="ECO:0000313" key="3">
    <source>
        <dbReference type="EMBL" id="KXF79149.1"/>
    </source>
</evidence>
<evidence type="ECO:0008006" key="5">
    <source>
        <dbReference type="Google" id="ProtNLM"/>
    </source>
</evidence>
<dbReference type="PROSITE" id="PS51257">
    <property type="entry name" value="PROKAR_LIPOPROTEIN"/>
    <property type="match status" value="1"/>
</dbReference>
<reference evidence="3 4" key="1">
    <citation type="submission" date="2015-11" db="EMBL/GenBank/DDBJ databases">
        <title>Draft genome sequence of Paramesorhizobium deserti A-3-E, a strain highly resistant to diverse beta-lactam antibiotics.</title>
        <authorList>
            <person name="Lv R."/>
            <person name="Yang X."/>
            <person name="Fang N."/>
            <person name="Guo J."/>
            <person name="Luo X."/>
            <person name="Peng F."/>
            <person name="Yang R."/>
            <person name="Cui Y."/>
            <person name="Fang C."/>
            <person name="Song Y."/>
        </authorList>
    </citation>
    <scope>NUCLEOTIDE SEQUENCE [LARGE SCALE GENOMIC DNA]</scope>
    <source>
        <strain evidence="3 4">A-3-E</strain>
    </source>
</reference>
<protein>
    <recommendedName>
        <fullName evidence="5">Lipoprotein</fullName>
    </recommendedName>
</protein>
<evidence type="ECO:0000256" key="2">
    <source>
        <dbReference type="SAM" id="SignalP"/>
    </source>
</evidence>
<dbReference type="RefSeq" id="WP_068880471.1">
    <property type="nucleotide sequence ID" value="NZ_LNTU01000001.1"/>
</dbReference>
<dbReference type="OrthoDB" id="9897408at2"/>
<dbReference type="Proteomes" id="UP000070107">
    <property type="component" value="Unassembled WGS sequence"/>
</dbReference>
<dbReference type="EMBL" id="LNTU01000001">
    <property type="protein sequence ID" value="KXF79149.1"/>
    <property type="molecule type" value="Genomic_DNA"/>
</dbReference>
<gene>
    <name evidence="3" type="ORF">ATN84_05305</name>
</gene>
<comment type="caution">
    <text evidence="3">The sequence shown here is derived from an EMBL/GenBank/DDBJ whole genome shotgun (WGS) entry which is preliminary data.</text>
</comment>
<keyword evidence="4" id="KW-1185">Reference proteome</keyword>
<feature type="chain" id="PRO_5007465487" description="Lipoprotein" evidence="2">
    <location>
        <begin position="18"/>
        <end position="68"/>
    </location>
</feature>
<feature type="region of interest" description="Disordered" evidence="1">
    <location>
        <begin position="19"/>
        <end position="68"/>
    </location>
</feature>